<feature type="transmembrane region" description="Helical" evidence="6">
    <location>
        <begin position="84"/>
        <end position="105"/>
    </location>
</feature>
<feature type="transmembrane region" description="Helical" evidence="6">
    <location>
        <begin position="45"/>
        <end position="64"/>
    </location>
</feature>
<feature type="transmembrane region" description="Helical" evidence="6">
    <location>
        <begin position="286"/>
        <end position="308"/>
    </location>
</feature>
<keyword evidence="3 6" id="KW-0812">Transmembrane</keyword>
<feature type="transmembrane region" description="Helical" evidence="6">
    <location>
        <begin position="252"/>
        <end position="274"/>
    </location>
</feature>
<accession>A0ABS9K8B4</accession>
<dbReference type="NCBIfam" id="TIGR00374">
    <property type="entry name" value="flippase-like domain"/>
    <property type="match status" value="1"/>
</dbReference>
<evidence type="ECO:0000256" key="3">
    <source>
        <dbReference type="ARBA" id="ARBA00022692"/>
    </source>
</evidence>
<name>A0ABS9K8B4_9BACT</name>
<keyword evidence="8" id="KW-1185">Reference proteome</keyword>
<dbReference type="EMBL" id="JAKLWS010000001">
    <property type="protein sequence ID" value="MCG2587063.1"/>
    <property type="molecule type" value="Genomic_DNA"/>
</dbReference>
<feature type="transmembrane region" description="Helical" evidence="6">
    <location>
        <begin position="14"/>
        <end position="33"/>
    </location>
</feature>
<evidence type="ECO:0000256" key="2">
    <source>
        <dbReference type="ARBA" id="ARBA00022475"/>
    </source>
</evidence>
<proteinExistence type="predicted"/>
<dbReference type="PANTHER" id="PTHR40277:SF1">
    <property type="entry name" value="BLL5419 PROTEIN"/>
    <property type="match status" value="1"/>
</dbReference>
<reference evidence="7" key="2">
    <citation type="submission" date="2024-05" db="EMBL/GenBank/DDBJ databases">
        <title>Rhodohalobacter halophilus gen. nov., sp. nov., a moderately halophilic member of the family Balneolaceae.</title>
        <authorList>
            <person name="Xia J."/>
        </authorList>
    </citation>
    <scope>NUCLEOTIDE SEQUENCE</scope>
    <source>
        <strain evidence="7">WB101</strain>
    </source>
</reference>
<organism evidence="7 8">
    <name type="scientific">Rhodohalobacter sulfatireducens</name>
    <dbReference type="NCBI Taxonomy" id="2911366"/>
    <lineage>
        <taxon>Bacteria</taxon>
        <taxon>Pseudomonadati</taxon>
        <taxon>Balneolota</taxon>
        <taxon>Balneolia</taxon>
        <taxon>Balneolales</taxon>
        <taxon>Balneolaceae</taxon>
        <taxon>Rhodohalobacter</taxon>
    </lineage>
</organism>
<evidence type="ECO:0000313" key="8">
    <source>
        <dbReference type="Proteomes" id="UP001165366"/>
    </source>
</evidence>
<evidence type="ECO:0000256" key="6">
    <source>
        <dbReference type="SAM" id="Phobius"/>
    </source>
</evidence>
<gene>
    <name evidence="7" type="ORF">L6773_00695</name>
</gene>
<protein>
    <submittedName>
        <fullName evidence="7">Flippase-like domain-containing protein</fullName>
    </submittedName>
</protein>
<feature type="transmembrane region" description="Helical" evidence="6">
    <location>
        <begin position="125"/>
        <end position="145"/>
    </location>
</feature>
<keyword evidence="5 6" id="KW-0472">Membrane</keyword>
<dbReference type="RefSeq" id="WP_237851910.1">
    <property type="nucleotide sequence ID" value="NZ_JAKLWS010000001.1"/>
</dbReference>
<evidence type="ECO:0000256" key="1">
    <source>
        <dbReference type="ARBA" id="ARBA00004651"/>
    </source>
</evidence>
<evidence type="ECO:0000313" key="7">
    <source>
        <dbReference type="EMBL" id="MCG2587063.1"/>
    </source>
</evidence>
<evidence type="ECO:0000256" key="5">
    <source>
        <dbReference type="ARBA" id="ARBA00023136"/>
    </source>
</evidence>
<comment type="subcellular location">
    <subcellularLocation>
        <location evidence="1">Cell membrane</location>
        <topology evidence="1">Multi-pass membrane protein</topology>
    </subcellularLocation>
</comment>
<dbReference type="Pfam" id="PF03706">
    <property type="entry name" value="LPG_synthase_TM"/>
    <property type="match status" value="1"/>
</dbReference>
<keyword evidence="4 6" id="KW-1133">Transmembrane helix</keyword>
<evidence type="ECO:0000256" key="4">
    <source>
        <dbReference type="ARBA" id="ARBA00022989"/>
    </source>
</evidence>
<sequence>MADKHLLSYVKHPAVKIIFSLAVIIILLFWLPVSELWESIRKVSFTTWLFVLAGFLFGHCLGAFKWRLLINITGRKLPLPAALRFHFTGLFANLFLPSLAGGDIVKTGLAIQFKKEKGIPIFGTLTDRLIDTASVVFIIALAALLSPNFLSEADQRIVFVMFILLTAISLAIIVFLMLPVHRISNNRIRNLLRNIKGVLSSIMDKPLKPAIAFLLSLLIQSIFILLTVYLASDISVHLPLVLWFLVWPLAKLSALLPISLGGIGVREAALVVLLGRLSIPATDAVALGLLWESILITGGIFGGLYYLIHKIITGDKETSIFDFSKKKFENNNLNEFNR</sequence>
<keyword evidence="2" id="KW-1003">Cell membrane</keyword>
<comment type="caution">
    <text evidence="7">The sequence shown here is derived from an EMBL/GenBank/DDBJ whole genome shotgun (WGS) entry which is preliminary data.</text>
</comment>
<feature type="transmembrane region" description="Helical" evidence="6">
    <location>
        <begin position="210"/>
        <end position="232"/>
    </location>
</feature>
<reference evidence="7" key="1">
    <citation type="submission" date="2022-01" db="EMBL/GenBank/DDBJ databases">
        <authorList>
            <person name="Wang Y."/>
        </authorList>
    </citation>
    <scope>NUCLEOTIDE SEQUENCE</scope>
    <source>
        <strain evidence="7">WB101</strain>
    </source>
</reference>
<dbReference type="InterPro" id="IPR022791">
    <property type="entry name" value="L-PG_synthase/AglD"/>
</dbReference>
<dbReference type="PANTHER" id="PTHR40277">
    <property type="entry name" value="BLL5419 PROTEIN"/>
    <property type="match status" value="1"/>
</dbReference>
<dbReference type="Proteomes" id="UP001165366">
    <property type="component" value="Unassembled WGS sequence"/>
</dbReference>
<feature type="transmembrane region" description="Helical" evidence="6">
    <location>
        <begin position="157"/>
        <end position="180"/>
    </location>
</feature>